<dbReference type="Gene3D" id="1.20.1280.50">
    <property type="match status" value="1"/>
</dbReference>
<organism evidence="2 3">
    <name type="scientific">Actinidia chinensis var. chinensis</name>
    <name type="common">Chinese soft-hair kiwi</name>
    <dbReference type="NCBI Taxonomy" id="1590841"/>
    <lineage>
        <taxon>Eukaryota</taxon>
        <taxon>Viridiplantae</taxon>
        <taxon>Streptophyta</taxon>
        <taxon>Embryophyta</taxon>
        <taxon>Tracheophyta</taxon>
        <taxon>Spermatophyta</taxon>
        <taxon>Magnoliopsida</taxon>
        <taxon>eudicotyledons</taxon>
        <taxon>Gunneridae</taxon>
        <taxon>Pentapetalae</taxon>
        <taxon>asterids</taxon>
        <taxon>Ericales</taxon>
        <taxon>Actinidiaceae</taxon>
        <taxon>Actinidia</taxon>
    </lineage>
</organism>
<dbReference type="Proteomes" id="UP000241394">
    <property type="component" value="Chromosome LG12"/>
</dbReference>
<dbReference type="InterPro" id="IPR005174">
    <property type="entry name" value="KIB1-4_b-propeller"/>
</dbReference>
<dbReference type="PANTHER" id="PTHR45463">
    <property type="entry name" value="OS09G0392200 PROTEIN"/>
    <property type="match status" value="1"/>
</dbReference>
<reference evidence="3" key="2">
    <citation type="journal article" date="2018" name="BMC Genomics">
        <title>A manually annotated Actinidia chinensis var. chinensis (kiwifruit) genome highlights the challenges associated with draft genomes and gene prediction in plants.</title>
        <authorList>
            <person name="Pilkington S.M."/>
            <person name="Crowhurst R."/>
            <person name="Hilario E."/>
            <person name="Nardozza S."/>
            <person name="Fraser L."/>
            <person name="Peng Y."/>
            <person name="Gunaseelan K."/>
            <person name="Simpson R."/>
            <person name="Tahir J."/>
            <person name="Deroles S.C."/>
            <person name="Templeton K."/>
            <person name="Luo Z."/>
            <person name="Davy M."/>
            <person name="Cheng C."/>
            <person name="McNeilage M."/>
            <person name="Scaglione D."/>
            <person name="Liu Y."/>
            <person name="Zhang Q."/>
            <person name="Datson P."/>
            <person name="De Silva N."/>
            <person name="Gardiner S.E."/>
            <person name="Bassett H."/>
            <person name="Chagne D."/>
            <person name="McCallum J."/>
            <person name="Dzierzon H."/>
            <person name="Deng C."/>
            <person name="Wang Y.Y."/>
            <person name="Barron L."/>
            <person name="Manako K."/>
            <person name="Bowen J."/>
            <person name="Foster T.M."/>
            <person name="Erridge Z.A."/>
            <person name="Tiffin H."/>
            <person name="Waite C.N."/>
            <person name="Davies K.M."/>
            <person name="Grierson E.P."/>
            <person name="Laing W.A."/>
            <person name="Kirk R."/>
            <person name="Chen X."/>
            <person name="Wood M."/>
            <person name="Montefiori M."/>
            <person name="Brummell D.A."/>
            <person name="Schwinn K.E."/>
            <person name="Catanach A."/>
            <person name="Fullerton C."/>
            <person name="Li D."/>
            <person name="Meiyalaghan S."/>
            <person name="Nieuwenhuizen N."/>
            <person name="Read N."/>
            <person name="Prakash R."/>
            <person name="Hunter D."/>
            <person name="Zhang H."/>
            <person name="McKenzie M."/>
            <person name="Knabel M."/>
            <person name="Harris A."/>
            <person name="Allan A.C."/>
            <person name="Gleave A."/>
            <person name="Chen A."/>
            <person name="Janssen B.J."/>
            <person name="Plunkett B."/>
            <person name="Ampomah-Dwamena C."/>
            <person name="Voogd C."/>
            <person name="Leif D."/>
            <person name="Lafferty D."/>
            <person name="Souleyre E.J.F."/>
            <person name="Varkonyi-Gasic E."/>
            <person name="Gambi F."/>
            <person name="Hanley J."/>
            <person name="Yao J.L."/>
            <person name="Cheung J."/>
            <person name="David K.M."/>
            <person name="Warren B."/>
            <person name="Marsh K."/>
            <person name="Snowden K.C."/>
            <person name="Lin-Wang K."/>
            <person name="Brian L."/>
            <person name="Martinez-Sanchez M."/>
            <person name="Wang M."/>
            <person name="Ileperuma N."/>
            <person name="Macnee N."/>
            <person name="Campin R."/>
            <person name="McAtee P."/>
            <person name="Drummond R.S.M."/>
            <person name="Espley R.V."/>
            <person name="Ireland H.S."/>
            <person name="Wu R."/>
            <person name="Atkinson R.G."/>
            <person name="Karunairetnam S."/>
            <person name="Bulley S."/>
            <person name="Chunkath S."/>
            <person name="Hanley Z."/>
            <person name="Storey R."/>
            <person name="Thrimawithana A.H."/>
            <person name="Thomson S."/>
            <person name="David C."/>
            <person name="Testolin R."/>
            <person name="Huang H."/>
            <person name="Hellens R.P."/>
            <person name="Schaffer R.J."/>
        </authorList>
    </citation>
    <scope>NUCLEOTIDE SEQUENCE [LARGE SCALE GENOMIC DNA]</scope>
    <source>
        <strain evidence="3">cv. Red5</strain>
    </source>
</reference>
<dbReference type="OMA" id="KPPWLMF"/>
<dbReference type="EMBL" id="NKQK01000012">
    <property type="protein sequence ID" value="PSS15920.1"/>
    <property type="molecule type" value="Genomic_DNA"/>
</dbReference>
<feature type="domain" description="F-box" evidence="1">
    <location>
        <begin position="33"/>
        <end position="84"/>
    </location>
</feature>
<sequence length="376" mass="44078">MAGRKRRKVKPLSETIVVDRRVGSRKKKESEEQQTWSELPTELLELIMSHLTLKENICASAVCKKWLSVAISVRVVNRSPWIMYFPKSGNLYEFYDPAQRKTYSLTLPQLQCSRVCYTKDGWLLLYRPRTHRVFFFNPFTQELIKLPKFEVAYQVVAFSSSPTSPGCVVFTIKHINPTVVAISTCYPGAMEWTTVNYQNRLPFVSSIWNKLVFCNGLFYCLSLTGWLGIYDTEQHIWNIHVVPPPKCPMKFFSKNWWKGRFMVEHKGDIFVIYTCCSERPIVFKLDQSNKVWEEMKTLNGVTLFVSFLSSQARIDLLGMMRNSIYFSKVRFYGKRCLSYSLNECRCYPRKQCHDWGVQDPFERVWIEPPEDLSTLM</sequence>
<dbReference type="InterPro" id="IPR001810">
    <property type="entry name" value="F-box_dom"/>
</dbReference>
<dbReference type="PANTHER" id="PTHR45463:SF4">
    <property type="entry name" value="REGULATION PROTEIN, PUTATIVE-RELATED"/>
    <property type="match status" value="1"/>
</dbReference>
<name>A0A2R6QVZ7_ACTCC</name>
<dbReference type="STRING" id="1590841.A0A2R6QVZ7"/>
<evidence type="ECO:0000313" key="3">
    <source>
        <dbReference type="Proteomes" id="UP000241394"/>
    </source>
</evidence>
<accession>A0A2R6QVZ7</accession>
<dbReference type="FunCoup" id="A0A2R6QVZ7">
    <property type="interactions" value="1257"/>
</dbReference>
<dbReference type="Pfam" id="PF00646">
    <property type="entry name" value="F-box"/>
    <property type="match status" value="1"/>
</dbReference>
<dbReference type="InterPro" id="IPR036047">
    <property type="entry name" value="F-box-like_dom_sf"/>
</dbReference>
<reference evidence="2 3" key="1">
    <citation type="submission" date="2017-07" db="EMBL/GenBank/DDBJ databases">
        <title>An improved, manually edited Actinidia chinensis var. chinensis (kiwifruit) genome highlights the challenges associated with draft genomes and gene prediction in plants.</title>
        <authorList>
            <person name="Pilkington S."/>
            <person name="Crowhurst R."/>
            <person name="Hilario E."/>
            <person name="Nardozza S."/>
            <person name="Fraser L."/>
            <person name="Peng Y."/>
            <person name="Gunaseelan K."/>
            <person name="Simpson R."/>
            <person name="Tahir J."/>
            <person name="Deroles S."/>
            <person name="Templeton K."/>
            <person name="Luo Z."/>
            <person name="Davy M."/>
            <person name="Cheng C."/>
            <person name="Mcneilage M."/>
            <person name="Scaglione D."/>
            <person name="Liu Y."/>
            <person name="Zhang Q."/>
            <person name="Datson P."/>
            <person name="De Silva N."/>
            <person name="Gardiner S."/>
            <person name="Bassett H."/>
            <person name="Chagne D."/>
            <person name="Mccallum J."/>
            <person name="Dzierzon H."/>
            <person name="Deng C."/>
            <person name="Wang Y.-Y."/>
            <person name="Barron N."/>
            <person name="Manako K."/>
            <person name="Bowen J."/>
            <person name="Foster T."/>
            <person name="Erridge Z."/>
            <person name="Tiffin H."/>
            <person name="Waite C."/>
            <person name="Davies K."/>
            <person name="Grierson E."/>
            <person name="Laing W."/>
            <person name="Kirk R."/>
            <person name="Chen X."/>
            <person name="Wood M."/>
            <person name="Montefiori M."/>
            <person name="Brummell D."/>
            <person name="Schwinn K."/>
            <person name="Catanach A."/>
            <person name="Fullerton C."/>
            <person name="Li D."/>
            <person name="Meiyalaghan S."/>
            <person name="Nieuwenhuizen N."/>
            <person name="Read N."/>
            <person name="Prakash R."/>
            <person name="Hunter D."/>
            <person name="Zhang H."/>
            <person name="Mckenzie M."/>
            <person name="Knabel M."/>
            <person name="Harris A."/>
            <person name="Allan A."/>
            <person name="Chen A."/>
            <person name="Janssen B."/>
            <person name="Plunkett B."/>
            <person name="Dwamena C."/>
            <person name="Voogd C."/>
            <person name="Leif D."/>
            <person name="Lafferty D."/>
            <person name="Souleyre E."/>
            <person name="Varkonyi-Gasic E."/>
            <person name="Gambi F."/>
            <person name="Hanley J."/>
            <person name="Yao J.-L."/>
            <person name="Cheung J."/>
            <person name="David K."/>
            <person name="Warren B."/>
            <person name="Marsh K."/>
            <person name="Snowden K."/>
            <person name="Lin-Wang K."/>
            <person name="Brian L."/>
            <person name="Martinez-Sanchez M."/>
            <person name="Wang M."/>
            <person name="Ileperuma N."/>
            <person name="Macnee N."/>
            <person name="Campin R."/>
            <person name="Mcatee P."/>
            <person name="Drummond R."/>
            <person name="Espley R."/>
            <person name="Ireland H."/>
            <person name="Wu R."/>
            <person name="Atkinson R."/>
            <person name="Karunairetnam S."/>
            <person name="Bulley S."/>
            <person name="Chunkath S."/>
            <person name="Hanley Z."/>
            <person name="Storey R."/>
            <person name="Thrimawithana A."/>
            <person name="Thomson S."/>
            <person name="David C."/>
            <person name="Testolin R."/>
        </authorList>
    </citation>
    <scope>NUCLEOTIDE SEQUENCE [LARGE SCALE GENOMIC DNA]</scope>
    <source>
        <strain evidence="3">cv. Red5</strain>
        <tissue evidence="2">Young leaf</tissue>
    </source>
</reference>
<keyword evidence="3" id="KW-1185">Reference proteome</keyword>
<proteinExistence type="predicted"/>
<dbReference type="AlphaFoldDB" id="A0A2R6QVZ7"/>
<dbReference type="OrthoDB" id="1863935at2759"/>
<dbReference type="Pfam" id="PF03478">
    <property type="entry name" value="Beta-prop_KIB1-4"/>
    <property type="match status" value="1"/>
</dbReference>
<evidence type="ECO:0000313" key="2">
    <source>
        <dbReference type="EMBL" id="PSS15920.1"/>
    </source>
</evidence>
<dbReference type="SUPFAM" id="SSF81383">
    <property type="entry name" value="F-box domain"/>
    <property type="match status" value="1"/>
</dbReference>
<dbReference type="PROSITE" id="PS50181">
    <property type="entry name" value="FBOX"/>
    <property type="match status" value="1"/>
</dbReference>
<gene>
    <name evidence="2" type="ORF">CEY00_Acc13413</name>
</gene>
<evidence type="ECO:0000259" key="1">
    <source>
        <dbReference type="PROSITE" id="PS50181"/>
    </source>
</evidence>
<comment type="caution">
    <text evidence="2">The sequence shown here is derived from an EMBL/GenBank/DDBJ whole genome shotgun (WGS) entry which is preliminary data.</text>
</comment>
<dbReference type="InParanoid" id="A0A2R6QVZ7"/>
<protein>
    <submittedName>
        <fullName evidence="2">F-box/kelch-repeat protein</fullName>
    </submittedName>
</protein>
<dbReference type="CDD" id="cd09917">
    <property type="entry name" value="F-box_SF"/>
    <property type="match status" value="1"/>
</dbReference>
<dbReference type="Gramene" id="PSS15920">
    <property type="protein sequence ID" value="PSS15920"/>
    <property type="gene ID" value="CEY00_Acc13413"/>
</dbReference>